<dbReference type="Pfam" id="PF07833">
    <property type="entry name" value="Cu_amine_oxidN1"/>
    <property type="match status" value="1"/>
</dbReference>
<dbReference type="Gene3D" id="3.30.457.10">
    <property type="entry name" value="Copper amine oxidase-like, N-terminal domain"/>
    <property type="match status" value="1"/>
</dbReference>
<evidence type="ECO:0000259" key="2">
    <source>
        <dbReference type="Pfam" id="PF07833"/>
    </source>
</evidence>
<dbReference type="AlphaFoldDB" id="A0AAJ5RKT4"/>
<feature type="chain" id="PRO_5042535505" evidence="1">
    <location>
        <begin position="24"/>
        <end position="282"/>
    </location>
</feature>
<dbReference type="InterPro" id="IPR012854">
    <property type="entry name" value="Cu_amine_oxidase-like_N"/>
</dbReference>
<dbReference type="Proteomes" id="UP001219585">
    <property type="component" value="Chromosome"/>
</dbReference>
<proteinExistence type="predicted"/>
<feature type="domain" description="Copper amine oxidase-like N-terminal" evidence="2">
    <location>
        <begin position="31"/>
        <end position="133"/>
    </location>
</feature>
<accession>A0AAJ5RKT4</accession>
<dbReference type="KEGG" id="liu:OU989_11200"/>
<keyword evidence="1" id="KW-0732">Signal</keyword>
<gene>
    <name evidence="3" type="ORF">OU989_11200</name>
</gene>
<dbReference type="InterPro" id="IPR036582">
    <property type="entry name" value="Mao_N_sf"/>
</dbReference>
<evidence type="ECO:0000313" key="3">
    <source>
        <dbReference type="EMBL" id="WDV04895.1"/>
    </source>
</evidence>
<dbReference type="RefSeq" id="WP_274793128.1">
    <property type="nucleotide sequence ID" value="NZ_CP113527.1"/>
</dbReference>
<dbReference type="EMBL" id="CP113527">
    <property type="protein sequence ID" value="WDV04895.1"/>
    <property type="molecule type" value="Genomic_DNA"/>
</dbReference>
<reference evidence="3" key="1">
    <citation type="submission" date="2022-11" db="EMBL/GenBank/DDBJ databases">
        <title>Lysinibacillus irui.</title>
        <authorList>
            <person name="Akintayo S.O."/>
        </authorList>
    </citation>
    <scope>NUCLEOTIDE SEQUENCE</scope>
    <source>
        <strain evidence="3">IRB4-01</strain>
    </source>
</reference>
<evidence type="ECO:0000256" key="1">
    <source>
        <dbReference type="SAM" id="SignalP"/>
    </source>
</evidence>
<feature type="signal peptide" evidence="1">
    <location>
        <begin position="1"/>
        <end position="23"/>
    </location>
</feature>
<evidence type="ECO:0000313" key="4">
    <source>
        <dbReference type="Proteomes" id="UP001219585"/>
    </source>
</evidence>
<name>A0AAJ5RKT4_9BACI</name>
<organism evidence="3 4">
    <name type="scientific">Lysinibacillus irui</name>
    <dbReference type="NCBI Taxonomy" id="2998077"/>
    <lineage>
        <taxon>Bacteria</taxon>
        <taxon>Bacillati</taxon>
        <taxon>Bacillota</taxon>
        <taxon>Bacilli</taxon>
        <taxon>Bacillales</taxon>
        <taxon>Bacillaceae</taxon>
        <taxon>Lysinibacillus</taxon>
    </lineage>
</organism>
<protein>
    <submittedName>
        <fullName evidence="3">Copper amine oxidase N-terminal domain-containing protein</fullName>
    </submittedName>
</protein>
<dbReference type="SUPFAM" id="SSF55383">
    <property type="entry name" value="Copper amine oxidase, domain N"/>
    <property type="match status" value="2"/>
</dbReference>
<sequence length="282" mass="31958">MKKGFAGIFIAWILIMATSTTNAATKIQLKVDDVVIVTDVNPEMKNNRMMVPLRVISENLGAKVDWTKSQVTLTKSTMKVILKQNSRTAVVNGQTILLDTQPYVKNGRIFVPLRFLAETFGSKVHYNNLTVKVETKPLIIDGVEVKSILHEYHMTMGGIEEQLKGNAYIEEMYHLFVKNKGSKVEPPADFTWSFHSAIPGSYYKIGQYDFLNEEGNNIKRFDLYSLIQISEQPFLEKPDSLIYNAAEDQWFLYNKAASQSIYTLIDTAKRNGFVTIISNTVP</sequence>